<dbReference type="AlphaFoldDB" id="A0A1Z4M1J0"/>
<gene>
    <name evidence="1" type="ORF">NIES267_68710</name>
</gene>
<keyword evidence="2" id="KW-1185">Reference proteome</keyword>
<reference evidence="1 2" key="1">
    <citation type="submission" date="2017-06" db="EMBL/GenBank/DDBJ databases">
        <title>Genome sequencing of cyanobaciteial culture collection at National Institute for Environmental Studies (NIES).</title>
        <authorList>
            <person name="Hirose Y."/>
            <person name="Shimura Y."/>
            <person name="Fujisawa T."/>
            <person name="Nakamura Y."/>
            <person name="Kawachi M."/>
        </authorList>
    </citation>
    <scope>NUCLEOTIDE SEQUENCE [LARGE SCALE GENOMIC DNA]</scope>
    <source>
        <strain evidence="1 2">NIES-267</strain>
    </source>
</reference>
<protein>
    <submittedName>
        <fullName evidence="1">Transposase, IS608 family protein</fullName>
    </submittedName>
</protein>
<evidence type="ECO:0000313" key="1">
    <source>
        <dbReference type="EMBL" id="BAY87349.1"/>
    </source>
</evidence>
<evidence type="ECO:0000313" key="2">
    <source>
        <dbReference type="Proteomes" id="UP000218418"/>
    </source>
</evidence>
<dbReference type="Proteomes" id="UP000218418">
    <property type="component" value="Chromosome"/>
</dbReference>
<name>A0A1Z4M1J0_9CYAN</name>
<dbReference type="EMBL" id="AP018227">
    <property type="protein sequence ID" value="BAY87349.1"/>
    <property type="molecule type" value="Genomic_DNA"/>
</dbReference>
<organism evidence="1 2">
    <name type="scientific">Calothrix parasitica NIES-267</name>
    <dbReference type="NCBI Taxonomy" id="1973488"/>
    <lineage>
        <taxon>Bacteria</taxon>
        <taxon>Bacillati</taxon>
        <taxon>Cyanobacteriota</taxon>
        <taxon>Cyanophyceae</taxon>
        <taxon>Nostocales</taxon>
        <taxon>Calotrichaceae</taxon>
        <taxon>Calothrix</taxon>
    </lineage>
</organism>
<proteinExistence type="predicted"/>
<sequence>MRHGEYPRGHFRENAGGQLVKFSTKKTALSQTHLDGSRTKKSLSQRIHEDVTGIRMHRDIFSAYLSRFVHDELLLIEDAASQYSAIEPLLMEGWEEYRKAVSKVGEPEIRNSHVSAEQLSIEGLSPESATSQIVNKDVREACPQDKKLEVMPEPARL</sequence>
<accession>A0A1Z4M1J0</accession>